<dbReference type="STRING" id="39947.A0A0P0XIY2"/>
<evidence type="ECO:0000313" key="12">
    <source>
        <dbReference type="Proteomes" id="UP000059680"/>
    </source>
</evidence>
<dbReference type="PANTHER" id="PTHR23155:SF1114">
    <property type="entry name" value="OS02G0475500 PROTEIN"/>
    <property type="match status" value="1"/>
</dbReference>
<dbReference type="InterPro" id="IPR042197">
    <property type="entry name" value="Apaf_helical"/>
</dbReference>
<dbReference type="Gene3D" id="1.10.10.10">
    <property type="entry name" value="Winged helix-like DNA-binding domain superfamily/Winged helix DNA-binding domain"/>
    <property type="match status" value="1"/>
</dbReference>
<dbReference type="InterPro" id="IPR002182">
    <property type="entry name" value="NB-ARC"/>
</dbReference>
<keyword evidence="4" id="KW-0547">Nucleotide-binding</keyword>
<dbReference type="SMR" id="A0A0P0XIY2"/>
<dbReference type="FunCoup" id="A0A0P0XIY2">
    <property type="interactions" value="2"/>
</dbReference>
<sequence length="976" mass="110719">MEATVVSVGKSVLDGALSYAKSAIAEEVTLQLGVQQDQGFIKDELEMMLSFLRAADKEQGHNEVFQTWVKQVRDVAYDVEDCLQDYVVRLEKPSWWRRRLSCTTLRERHRIATVMKEMRGKVEDVSLRNSRYKLLGGPAAASEPSPLTAAELQSTTFDDIEATRVAKQQEKVDLVDLITKDGDGLQEIAVWGTSGATGVASVVWVAYQKVKDRFPECHAWVKVMHPFDAKEFIGSLVRQFKANSHEGTSNTPQGTPSGVSALNEMEAKDYNLLDDFCKYVANKKYLIALNGLCNIEEWDWIKTYLPNKHNGSRILVCTPQAEVAICWKNKDGYKVSEIRQEGSFVTPLYVFYEEVKVSITIYIYIKNPDMIAEAELIVKKCGRLPLAIVAVGGFLSTRPPNIREWRKFSDHISTELDENPSLEMIKKILISSYEGLSYHLKSCFLYLSIFPEDHDIRYGRLLRRWIAEGYSRAKRNNNAEKEAEEQFTALLNKSMIQQSRTVTTGKTGFCQVHDLMREISIAKSEEENLVLVLDEHSISSSKDKVRHLVISQSWSREQKKNNDMQNIVDVSHIRSLTVFGEWKSFFLSKKMRMLRVLDLEDTDGLEDHDIVPIGKLHHLKYLSLRGSATILNLPSSFGNLLNLETLDIRGTWVTKLPATIGRLQNLKYLHAGMPPDDEDDTRSWVPTPPSAILEAFREYWTNQEEVGMGIKLFVSVLMFLISGWLRNMDLFGVKVPRRIGRLRSIHTLSVVNISRGKAMLKNLKKLTQLRKLGVTGINKNNCEELCSVIVKHGCLQSLLLRAEGKDGLEGCLDGLSPPPKDLESLQLYGNLVKLPEWVKELENLQKLSLRSTNLEADATMQVLGGLPMLDILRLQDKACKENELRFHPDCFTNLRALELISWGSLKSVIFEEGATPKLEVLLVDHCSSIDEAGFPGIENLATLKEVSLQGYYYTEFKKKLQQQLNMIEPRPNLRIL</sequence>
<dbReference type="SUPFAM" id="SSF52058">
    <property type="entry name" value="L domain-like"/>
    <property type="match status" value="1"/>
</dbReference>
<dbReference type="GO" id="GO:0009626">
    <property type="term" value="P:plant-type hypersensitive response"/>
    <property type="evidence" value="ECO:0007669"/>
    <property type="project" value="UniProtKB-ARBA"/>
</dbReference>
<dbReference type="FunFam" id="1.10.10.10:FF:000322">
    <property type="entry name" value="Probable disease resistance protein At1g63360"/>
    <property type="match status" value="1"/>
</dbReference>
<dbReference type="SUPFAM" id="SSF52540">
    <property type="entry name" value="P-loop containing nucleoside triphosphate hydrolases"/>
    <property type="match status" value="1"/>
</dbReference>
<dbReference type="GO" id="GO:0042742">
    <property type="term" value="P:defense response to bacterium"/>
    <property type="evidence" value="ECO:0007669"/>
    <property type="project" value="UniProtKB-ARBA"/>
</dbReference>
<dbReference type="OMA" id="NACEENE"/>
<dbReference type="Pfam" id="PF00931">
    <property type="entry name" value="NB-ARC"/>
    <property type="match status" value="1"/>
</dbReference>
<feature type="domain" description="Disease resistance R13L4/SHOC-2-like LRR" evidence="10">
    <location>
        <begin position="572"/>
        <end position="672"/>
    </location>
</feature>
<gene>
    <name evidence="11" type="ordered locus">Os08g0539900</name>
    <name evidence="11" type="ORF">OSNPB_080539900</name>
</gene>
<dbReference type="InterPro" id="IPR038005">
    <property type="entry name" value="RX-like_CC"/>
</dbReference>
<keyword evidence="12" id="KW-1185">Reference proteome</keyword>
<dbReference type="PaxDb" id="39947-A0A0P0XIY2"/>
<dbReference type="AlphaFoldDB" id="A0A0P0XIY2"/>
<feature type="domain" description="Disease resistance protein winged helix" evidence="9">
    <location>
        <begin position="449"/>
        <end position="519"/>
    </location>
</feature>
<evidence type="ECO:0000256" key="5">
    <source>
        <dbReference type="ARBA" id="ARBA00022821"/>
    </source>
</evidence>
<organism evidence="11 12">
    <name type="scientific">Oryza sativa subsp. japonica</name>
    <name type="common">Rice</name>
    <dbReference type="NCBI Taxonomy" id="39947"/>
    <lineage>
        <taxon>Eukaryota</taxon>
        <taxon>Viridiplantae</taxon>
        <taxon>Streptophyta</taxon>
        <taxon>Embryophyta</taxon>
        <taxon>Tracheophyta</taxon>
        <taxon>Spermatophyta</taxon>
        <taxon>Magnoliopsida</taxon>
        <taxon>Liliopsida</taxon>
        <taxon>Poales</taxon>
        <taxon>Poaceae</taxon>
        <taxon>BOP clade</taxon>
        <taxon>Oryzoideae</taxon>
        <taxon>Oryzeae</taxon>
        <taxon>Oryzinae</taxon>
        <taxon>Oryza</taxon>
        <taxon>Oryza sativa</taxon>
    </lineage>
</organism>
<dbReference type="InterPro" id="IPR058922">
    <property type="entry name" value="WHD_DRP"/>
</dbReference>
<dbReference type="GO" id="GO:0098542">
    <property type="term" value="P:defense response to other organism"/>
    <property type="evidence" value="ECO:0000318"/>
    <property type="project" value="GO_Central"/>
</dbReference>
<evidence type="ECO:0000259" key="7">
    <source>
        <dbReference type="Pfam" id="PF00931"/>
    </source>
</evidence>
<feature type="domain" description="Disease resistance R13L4/SHOC-2-like LRR" evidence="10">
    <location>
        <begin position="732"/>
        <end position="961"/>
    </location>
</feature>
<dbReference type="GO" id="GO:0043531">
    <property type="term" value="F:ADP binding"/>
    <property type="evidence" value="ECO:0007669"/>
    <property type="project" value="InterPro"/>
</dbReference>
<dbReference type="CDD" id="cd14798">
    <property type="entry name" value="RX-CC_like"/>
    <property type="match status" value="1"/>
</dbReference>
<evidence type="ECO:0000259" key="8">
    <source>
        <dbReference type="Pfam" id="PF18052"/>
    </source>
</evidence>
<dbReference type="InParanoid" id="A0A0P0XIY2"/>
<dbReference type="eggNOG" id="KOG4658">
    <property type="taxonomic scope" value="Eukaryota"/>
</dbReference>
<feature type="domain" description="NB-ARC" evidence="7">
    <location>
        <begin position="183"/>
        <end position="344"/>
    </location>
</feature>
<evidence type="ECO:0000256" key="2">
    <source>
        <dbReference type="ARBA" id="ARBA00022614"/>
    </source>
</evidence>
<protein>
    <submittedName>
        <fullName evidence="11">Os08g0539900 protein</fullName>
    </submittedName>
</protein>
<dbReference type="Gene3D" id="3.80.10.10">
    <property type="entry name" value="Ribonuclease Inhibitor"/>
    <property type="match status" value="2"/>
</dbReference>
<dbReference type="Gramene" id="Os08t0539900-00">
    <property type="protein sequence ID" value="Os08t0539900-00"/>
    <property type="gene ID" value="Os08g0539900"/>
</dbReference>
<proteinExistence type="inferred from homology"/>
<dbReference type="Pfam" id="PF23559">
    <property type="entry name" value="WHD_DRP"/>
    <property type="match status" value="1"/>
</dbReference>
<evidence type="ECO:0000259" key="10">
    <source>
        <dbReference type="Pfam" id="PF23598"/>
    </source>
</evidence>
<reference evidence="12" key="1">
    <citation type="journal article" date="2005" name="Nature">
        <title>The map-based sequence of the rice genome.</title>
        <authorList>
            <consortium name="International rice genome sequencing project (IRGSP)"/>
            <person name="Matsumoto T."/>
            <person name="Wu J."/>
            <person name="Kanamori H."/>
            <person name="Katayose Y."/>
            <person name="Fujisawa M."/>
            <person name="Namiki N."/>
            <person name="Mizuno H."/>
            <person name="Yamamoto K."/>
            <person name="Antonio B.A."/>
            <person name="Baba T."/>
            <person name="Sakata K."/>
            <person name="Nagamura Y."/>
            <person name="Aoki H."/>
            <person name="Arikawa K."/>
            <person name="Arita K."/>
            <person name="Bito T."/>
            <person name="Chiden Y."/>
            <person name="Fujitsuka N."/>
            <person name="Fukunaka R."/>
            <person name="Hamada M."/>
            <person name="Harada C."/>
            <person name="Hayashi A."/>
            <person name="Hijishita S."/>
            <person name="Honda M."/>
            <person name="Hosokawa S."/>
            <person name="Ichikawa Y."/>
            <person name="Idonuma A."/>
            <person name="Iijima M."/>
            <person name="Ikeda M."/>
            <person name="Ikeno M."/>
            <person name="Ito K."/>
            <person name="Ito S."/>
            <person name="Ito T."/>
            <person name="Ito Y."/>
            <person name="Ito Y."/>
            <person name="Iwabuchi A."/>
            <person name="Kamiya K."/>
            <person name="Karasawa W."/>
            <person name="Kurita K."/>
            <person name="Katagiri S."/>
            <person name="Kikuta A."/>
            <person name="Kobayashi H."/>
            <person name="Kobayashi N."/>
            <person name="Machita K."/>
            <person name="Maehara T."/>
            <person name="Masukawa M."/>
            <person name="Mizubayashi T."/>
            <person name="Mukai Y."/>
            <person name="Nagasaki H."/>
            <person name="Nagata Y."/>
            <person name="Naito S."/>
            <person name="Nakashima M."/>
            <person name="Nakama Y."/>
            <person name="Nakamichi Y."/>
            <person name="Nakamura M."/>
            <person name="Meguro A."/>
            <person name="Negishi M."/>
            <person name="Ohta I."/>
            <person name="Ohta T."/>
            <person name="Okamoto M."/>
            <person name="Ono N."/>
            <person name="Saji S."/>
            <person name="Sakaguchi M."/>
            <person name="Sakai K."/>
            <person name="Shibata M."/>
            <person name="Shimokawa T."/>
            <person name="Song J."/>
            <person name="Takazaki Y."/>
            <person name="Terasawa K."/>
            <person name="Tsugane M."/>
            <person name="Tsuji K."/>
            <person name="Ueda S."/>
            <person name="Waki K."/>
            <person name="Yamagata H."/>
            <person name="Yamamoto M."/>
            <person name="Yamamoto S."/>
            <person name="Yamane H."/>
            <person name="Yoshiki S."/>
            <person name="Yoshihara R."/>
            <person name="Yukawa K."/>
            <person name="Zhong H."/>
            <person name="Yano M."/>
            <person name="Yuan Q."/>
            <person name="Ouyang S."/>
            <person name="Liu J."/>
            <person name="Jones K.M."/>
            <person name="Gansberger K."/>
            <person name="Moffat K."/>
            <person name="Hill J."/>
            <person name="Bera J."/>
            <person name="Fadrosh D."/>
            <person name="Jin S."/>
            <person name="Johri S."/>
            <person name="Kim M."/>
            <person name="Overton L."/>
            <person name="Reardon M."/>
            <person name="Tsitrin T."/>
            <person name="Vuong H."/>
            <person name="Weaver B."/>
            <person name="Ciecko A."/>
            <person name="Tallon L."/>
            <person name="Jackson J."/>
            <person name="Pai G."/>
            <person name="Aken S.V."/>
            <person name="Utterback T."/>
            <person name="Reidmuller S."/>
            <person name="Feldblyum T."/>
            <person name="Hsiao J."/>
            <person name="Zismann V."/>
            <person name="Iobst S."/>
            <person name="de Vazeille A.R."/>
            <person name="Buell C.R."/>
            <person name="Ying K."/>
            <person name="Li Y."/>
            <person name="Lu T."/>
            <person name="Huang Y."/>
            <person name="Zhao Q."/>
            <person name="Feng Q."/>
            <person name="Zhang L."/>
            <person name="Zhu J."/>
            <person name="Weng Q."/>
            <person name="Mu J."/>
            <person name="Lu Y."/>
            <person name="Fan D."/>
            <person name="Liu Y."/>
            <person name="Guan J."/>
            <person name="Zhang Y."/>
            <person name="Yu S."/>
            <person name="Liu X."/>
            <person name="Zhang Y."/>
            <person name="Hong G."/>
            <person name="Han B."/>
            <person name="Choisne N."/>
            <person name="Demange N."/>
            <person name="Orjeda G."/>
            <person name="Samain S."/>
            <person name="Cattolico L."/>
            <person name="Pelletier E."/>
            <person name="Couloux A."/>
            <person name="Segurens B."/>
            <person name="Wincker P."/>
            <person name="D'Hont A."/>
            <person name="Scarpelli C."/>
            <person name="Weissenbach J."/>
            <person name="Salanoubat M."/>
            <person name="Quetier F."/>
            <person name="Yu Y."/>
            <person name="Kim H.R."/>
            <person name="Rambo T."/>
            <person name="Currie J."/>
            <person name="Collura K."/>
            <person name="Luo M."/>
            <person name="Yang T."/>
            <person name="Ammiraju J.S.S."/>
            <person name="Engler F."/>
            <person name="Soderlund C."/>
            <person name="Wing R.A."/>
            <person name="Palmer L.E."/>
            <person name="de la Bastide M."/>
            <person name="Spiegel L."/>
            <person name="Nascimento L."/>
            <person name="Zutavern T."/>
            <person name="O'Shaughnessy A."/>
            <person name="Dike S."/>
            <person name="Dedhia N."/>
            <person name="Preston R."/>
            <person name="Balija V."/>
            <person name="McCombie W.R."/>
            <person name="Chow T."/>
            <person name="Chen H."/>
            <person name="Chung M."/>
            <person name="Chen C."/>
            <person name="Shaw J."/>
            <person name="Wu H."/>
            <person name="Hsiao K."/>
            <person name="Chao Y."/>
            <person name="Chu M."/>
            <person name="Cheng C."/>
            <person name="Hour A."/>
            <person name="Lee P."/>
            <person name="Lin S."/>
            <person name="Lin Y."/>
            <person name="Liou J."/>
            <person name="Liu S."/>
            <person name="Hsing Y."/>
            <person name="Raghuvanshi S."/>
            <person name="Mohanty A."/>
            <person name="Bharti A.K."/>
            <person name="Gaur A."/>
            <person name="Gupta V."/>
            <person name="Kumar D."/>
            <person name="Ravi V."/>
            <person name="Vij S."/>
            <person name="Kapur A."/>
            <person name="Khurana P."/>
            <person name="Khurana P."/>
            <person name="Khurana J.P."/>
            <person name="Tyagi A.K."/>
            <person name="Gaikwad K."/>
            <person name="Singh A."/>
            <person name="Dalal V."/>
            <person name="Srivastava S."/>
            <person name="Dixit A."/>
            <person name="Pal A.K."/>
            <person name="Ghazi I.A."/>
            <person name="Yadav M."/>
            <person name="Pandit A."/>
            <person name="Bhargava A."/>
            <person name="Sureshbabu K."/>
            <person name="Batra K."/>
            <person name="Sharma T.R."/>
            <person name="Mohapatra T."/>
            <person name="Singh N.K."/>
            <person name="Messing J."/>
            <person name="Nelson A.B."/>
            <person name="Fuks G."/>
            <person name="Kavchok S."/>
            <person name="Keizer G."/>
            <person name="Linton E."/>
            <person name="Llaca V."/>
            <person name="Song R."/>
            <person name="Tanyolac B."/>
            <person name="Young S."/>
            <person name="Ho-Il K."/>
            <person name="Hahn J.H."/>
            <person name="Sangsakoo G."/>
            <person name="Vanavichit A."/>
            <person name="de Mattos Luiz.A.T."/>
            <person name="Zimmer P.D."/>
            <person name="Malone G."/>
            <person name="Dellagostin O."/>
            <person name="de Oliveira A.C."/>
            <person name="Bevan M."/>
            <person name="Bancroft I."/>
            <person name="Minx P."/>
            <person name="Cordum H."/>
            <person name="Wilson R."/>
            <person name="Cheng Z."/>
            <person name="Jin W."/>
            <person name="Jiang J."/>
            <person name="Leong S.A."/>
            <person name="Iwama H."/>
            <person name="Gojobori T."/>
            <person name="Itoh T."/>
            <person name="Niimura Y."/>
            <person name="Fujii Y."/>
            <person name="Habara T."/>
            <person name="Sakai H."/>
            <person name="Sato Y."/>
            <person name="Wilson G."/>
            <person name="Kumar K."/>
            <person name="McCouch S."/>
            <person name="Juretic N."/>
            <person name="Hoen D."/>
            <person name="Wright S."/>
            <person name="Bruskiewich R."/>
            <person name="Bureau T."/>
            <person name="Miyao A."/>
            <person name="Hirochika H."/>
            <person name="Nishikawa T."/>
            <person name="Kadowaki K."/>
            <person name="Sugiura M."/>
            <person name="Burr B."/>
            <person name="Sasaki T."/>
        </authorList>
    </citation>
    <scope>NUCLEOTIDE SEQUENCE [LARGE SCALE GENOMIC DNA]</scope>
    <source>
        <strain evidence="12">cv. Nipponbare</strain>
    </source>
</reference>
<evidence type="ECO:0000256" key="4">
    <source>
        <dbReference type="ARBA" id="ARBA00022741"/>
    </source>
</evidence>
<dbReference type="Pfam" id="PF18052">
    <property type="entry name" value="Rx_N"/>
    <property type="match status" value="1"/>
</dbReference>
<accession>A0A0P0XIY2</accession>
<dbReference type="GO" id="GO:0002758">
    <property type="term" value="P:innate immune response-activating signaling pathway"/>
    <property type="evidence" value="ECO:0007669"/>
    <property type="project" value="UniProtKB-ARBA"/>
</dbReference>
<dbReference type="InterPro" id="IPR044974">
    <property type="entry name" value="Disease_R_plants"/>
</dbReference>
<evidence type="ECO:0000256" key="6">
    <source>
        <dbReference type="ARBA" id="ARBA00023054"/>
    </source>
</evidence>
<dbReference type="Pfam" id="PF23598">
    <property type="entry name" value="LRR_14"/>
    <property type="match status" value="2"/>
</dbReference>
<evidence type="ECO:0000256" key="3">
    <source>
        <dbReference type="ARBA" id="ARBA00022737"/>
    </source>
</evidence>
<dbReference type="Gene3D" id="1.20.5.4130">
    <property type="match status" value="1"/>
</dbReference>
<keyword evidence="3" id="KW-0677">Repeat</keyword>
<dbReference type="InterPro" id="IPR036388">
    <property type="entry name" value="WH-like_DNA-bd_sf"/>
</dbReference>
<dbReference type="InterPro" id="IPR032675">
    <property type="entry name" value="LRR_dom_sf"/>
</dbReference>
<dbReference type="Gene3D" id="1.10.8.430">
    <property type="entry name" value="Helical domain of apoptotic protease-activating factors"/>
    <property type="match status" value="1"/>
</dbReference>
<evidence type="ECO:0000259" key="9">
    <source>
        <dbReference type="Pfam" id="PF23559"/>
    </source>
</evidence>
<name>A0A0P0XIY2_ORYSJ</name>
<dbReference type="InterPro" id="IPR041118">
    <property type="entry name" value="Rx_N"/>
</dbReference>
<dbReference type="InterPro" id="IPR027417">
    <property type="entry name" value="P-loop_NTPase"/>
</dbReference>
<evidence type="ECO:0000256" key="1">
    <source>
        <dbReference type="ARBA" id="ARBA00008894"/>
    </source>
</evidence>
<keyword evidence="6" id="KW-0175">Coiled coil</keyword>
<keyword evidence="5" id="KW-0611">Plant defense</keyword>
<dbReference type="Proteomes" id="UP000059680">
    <property type="component" value="Chromosome 8"/>
</dbReference>
<dbReference type="PANTHER" id="PTHR23155">
    <property type="entry name" value="DISEASE RESISTANCE PROTEIN RP"/>
    <property type="match status" value="1"/>
</dbReference>
<dbReference type="InterPro" id="IPR055414">
    <property type="entry name" value="LRR_R13L4/SHOC2-like"/>
</dbReference>
<reference evidence="11 12" key="3">
    <citation type="journal article" date="2013" name="Rice">
        <title>Improvement of the Oryza sativa Nipponbare reference genome using next generation sequence and optical map data.</title>
        <authorList>
            <person name="Kawahara Y."/>
            <person name="de la Bastide M."/>
            <person name="Hamilton J.P."/>
            <person name="Kanamori H."/>
            <person name="McCombie W.R."/>
            <person name="Ouyang S."/>
            <person name="Schwartz D.C."/>
            <person name="Tanaka T."/>
            <person name="Wu J."/>
            <person name="Zhou S."/>
            <person name="Childs K.L."/>
            <person name="Davidson R.M."/>
            <person name="Lin H."/>
            <person name="Quesada-Ocampo L."/>
            <person name="Vaillancourt B."/>
            <person name="Sakai H."/>
            <person name="Lee S.S."/>
            <person name="Kim J."/>
            <person name="Numa H."/>
            <person name="Itoh T."/>
            <person name="Buell C.R."/>
            <person name="Matsumoto T."/>
        </authorList>
    </citation>
    <scope>NUCLEOTIDE SEQUENCE [LARGE SCALE GENOMIC DNA]</scope>
    <source>
        <strain evidence="12">cv. Nipponbare</strain>
    </source>
</reference>
<dbReference type="EMBL" id="AP014964">
    <property type="protein sequence ID" value="BAT06479.1"/>
    <property type="molecule type" value="Genomic_DNA"/>
</dbReference>
<feature type="domain" description="Disease resistance N-terminal" evidence="8">
    <location>
        <begin position="16"/>
        <end position="99"/>
    </location>
</feature>
<evidence type="ECO:0000313" key="11">
    <source>
        <dbReference type="EMBL" id="BAT06479.1"/>
    </source>
</evidence>
<reference evidence="11 12" key="2">
    <citation type="journal article" date="2013" name="Plant Cell Physiol.">
        <title>Rice Annotation Project Database (RAP-DB): an integrative and interactive database for rice genomics.</title>
        <authorList>
            <person name="Sakai H."/>
            <person name="Lee S.S."/>
            <person name="Tanaka T."/>
            <person name="Numa H."/>
            <person name="Kim J."/>
            <person name="Kawahara Y."/>
            <person name="Wakimoto H."/>
            <person name="Yang C.C."/>
            <person name="Iwamoto M."/>
            <person name="Abe T."/>
            <person name="Yamada Y."/>
            <person name="Muto A."/>
            <person name="Inokuchi H."/>
            <person name="Ikemura T."/>
            <person name="Matsumoto T."/>
            <person name="Sasaki T."/>
            <person name="Itoh T."/>
        </authorList>
    </citation>
    <scope>NUCLEOTIDE SEQUENCE [LARGE SCALE GENOMIC DNA]</scope>
    <source>
        <strain evidence="12">cv. Nipponbare</strain>
    </source>
</reference>
<keyword evidence="2" id="KW-0433">Leucine-rich repeat</keyword>
<comment type="similarity">
    <text evidence="1">Belongs to the disease resistance NB-LRR family.</text>
</comment>
<dbReference type="Gene3D" id="3.40.50.300">
    <property type="entry name" value="P-loop containing nucleotide triphosphate hydrolases"/>
    <property type="match status" value="1"/>
</dbReference>